<sequence>MAGSQINLVEEIKRLACSAKVTWGLNSEIIKDRPYTAGSQAIMMYASDTCLSLLPLDLRATGEQSQWLKPVEKVVNILSDSRSSLELLRDQRQDIHCTRGSTRHANAEGKEIRFYWLRARGHKGQRKQMNWQTLPKRLMPTMITRKFPYPGNLPGEATSDARSLEPKRNEETPLKAAPTPAPKARESKQKLQHCARRQRKECYVAQKQQESLGHEQGVALFMDENTERLGIGFEAHGERAAFHFRQDLPTS</sequence>
<keyword evidence="3" id="KW-1185">Reference proteome</keyword>
<evidence type="ECO:0000313" key="2">
    <source>
        <dbReference type="EMBL" id="GBP81335.1"/>
    </source>
</evidence>
<dbReference type="Proteomes" id="UP000299102">
    <property type="component" value="Unassembled WGS sequence"/>
</dbReference>
<reference evidence="2 3" key="1">
    <citation type="journal article" date="2019" name="Commun. Biol.">
        <title>The bagworm genome reveals a unique fibroin gene that provides high tensile strength.</title>
        <authorList>
            <person name="Kono N."/>
            <person name="Nakamura H."/>
            <person name="Ohtoshi R."/>
            <person name="Tomita M."/>
            <person name="Numata K."/>
            <person name="Arakawa K."/>
        </authorList>
    </citation>
    <scope>NUCLEOTIDE SEQUENCE [LARGE SCALE GENOMIC DNA]</scope>
</reference>
<protein>
    <submittedName>
        <fullName evidence="2">Uncharacterized protein</fullName>
    </submittedName>
</protein>
<feature type="region of interest" description="Disordered" evidence="1">
    <location>
        <begin position="148"/>
        <end position="188"/>
    </location>
</feature>
<gene>
    <name evidence="2" type="ORF">EVAR_53729_1</name>
</gene>
<evidence type="ECO:0000313" key="3">
    <source>
        <dbReference type="Proteomes" id="UP000299102"/>
    </source>
</evidence>
<dbReference type="EMBL" id="BGZK01001506">
    <property type="protein sequence ID" value="GBP81335.1"/>
    <property type="molecule type" value="Genomic_DNA"/>
</dbReference>
<comment type="caution">
    <text evidence="2">The sequence shown here is derived from an EMBL/GenBank/DDBJ whole genome shotgun (WGS) entry which is preliminary data.</text>
</comment>
<evidence type="ECO:0000256" key="1">
    <source>
        <dbReference type="SAM" id="MobiDB-lite"/>
    </source>
</evidence>
<organism evidence="2 3">
    <name type="scientific">Eumeta variegata</name>
    <name type="common">Bagworm moth</name>
    <name type="synonym">Eumeta japonica</name>
    <dbReference type="NCBI Taxonomy" id="151549"/>
    <lineage>
        <taxon>Eukaryota</taxon>
        <taxon>Metazoa</taxon>
        <taxon>Ecdysozoa</taxon>
        <taxon>Arthropoda</taxon>
        <taxon>Hexapoda</taxon>
        <taxon>Insecta</taxon>
        <taxon>Pterygota</taxon>
        <taxon>Neoptera</taxon>
        <taxon>Endopterygota</taxon>
        <taxon>Lepidoptera</taxon>
        <taxon>Glossata</taxon>
        <taxon>Ditrysia</taxon>
        <taxon>Tineoidea</taxon>
        <taxon>Psychidae</taxon>
        <taxon>Oiketicinae</taxon>
        <taxon>Eumeta</taxon>
    </lineage>
</organism>
<dbReference type="AlphaFoldDB" id="A0A4C1Z3Y3"/>
<feature type="compositionally biased region" description="Basic and acidic residues" evidence="1">
    <location>
        <begin position="162"/>
        <end position="173"/>
    </location>
</feature>
<accession>A0A4C1Z3Y3</accession>
<proteinExistence type="predicted"/>
<name>A0A4C1Z3Y3_EUMVA</name>